<proteinExistence type="predicted"/>
<keyword evidence="3" id="KW-1185">Reference proteome</keyword>
<dbReference type="EMBL" id="JADYXP020000001">
    <property type="protein sequence ID" value="KAL0134559.1"/>
    <property type="molecule type" value="Genomic_DNA"/>
</dbReference>
<dbReference type="AlphaFoldDB" id="A0AAW2H516"/>
<evidence type="ECO:0008006" key="4">
    <source>
        <dbReference type="Google" id="ProtNLM"/>
    </source>
</evidence>
<keyword evidence="1" id="KW-1133">Transmembrane helix</keyword>
<sequence length="147" mass="16593">MSCPTANASNTTFASRGAREFLILHTRSRNAPITIPGECTSFSTYARHIPRLVRLSLYSLSSVCSKPPCRLPSFFFFFLFLFLSLHFFSFNLALFHPPLSTLSTQPGYSFFSPCPSFLLSLFRVSNSPLLQFSPVVWEFFSGSEVPR</sequence>
<accession>A0AAW2H516</accession>
<keyword evidence="1" id="KW-0472">Membrane</keyword>
<evidence type="ECO:0000313" key="2">
    <source>
        <dbReference type="EMBL" id="KAL0134559.1"/>
    </source>
</evidence>
<evidence type="ECO:0000256" key="1">
    <source>
        <dbReference type="SAM" id="Phobius"/>
    </source>
</evidence>
<evidence type="ECO:0000313" key="3">
    <source>
        <dbReference type="Proteomes" id="UP001430953"/>
    </source>
</evidence>
<organism evidence="2 3">
    <name type="scientific">Cardiocondyla obscurior</name>
    <dbReference type="NCBI Taxonomy" id="286306"/>
    <lineage>
        <taxon>Eukaryota</taxon>
        <taxon>Metazoa</taxon>
        <taxon>Ecdysozoa</taxon>
        <taxon>Arthropoda</taxon>
        <taxon>Hexapoda</taxon>
        <taxon>Insecta</taxon>
        <taxon>Pterygota</taxon>
        <taxon>Neoptera</taxon>
        <taxon>Endopterygota</taxon>
        <taxon>Hymenoptera</taxon>
        <taxon>Apocrita</taxon>
        <taxon>Aculeata</taxon>
        <taxon>Formicoidea</taxon>
        <taxon>Formicidae</taxon>
        <taxon>Myrmicinae</taxon>
        <taxon>Cardiocondyla</taxon>
    </lineage>
</organism>
<reference evidence="2 3" key="1">
    <citation type="submission" date="2023-03" db="EMBL/GenBank/DDBJ databases">
        <title>High recombination rates correlate with genetic variation in Cardiocondyla obscurior ants.</title>
        <authorList>
            <person name="Errbii M."/>
        </authorList>
    </citation>
    <scope>NUCLEOTIDE SEQUENCE [LARGE SCALE GENOMIC DNA]</scope>
    <source>
        <strain evidence="2">Alpha-2009</strain>
        <tissue evidence="2">Whole body</tissue>
    </source>
</reference>
<gene>
    <name evidence="2" type="ORF">PUN28_001388</name>
</gene>
<name>A0AAW2H516_9HYME</name>
<comment type="caution">
    <text evidence="2">The sequence shown here is derived from an EMBL/GenBank/DDBJ whole genome shotgun (WGS) entry which is preliminary data.</text>
</comment>
<protein>
    <recommendedName>
        <fullName evidence="4">Transmembrane protein</fullName>
    </recommendedName>
</protein>
<dbReference type="Proteomes" id="UP001430953">
    <property type="component" value="Unassembled WGS sequence"/>
</dbReference>
<keyword evidence="1" id="KW-0812">Transmembrane</keyword>
<feature type="transmembrane region" description="Helical" evidence="1">
    <location>
        <begin position="74"/>
        <end position="95"/>
    </location>
</feature>